<proteinExistence type="predicted"/>
<dbReference type="InterPro" id="IPR013783">
    <property type="entry name" value="Ig-like_fold"/>
</dbReference>
<dbReference type="Gene3D" id="2.60.40.10">
    <property type="entry name" value="Immunoglobulins"/>
    <property type="match status" value="1"/>
</dbReference>
<organism evidence="2 3">
    <name type="scientific">Croceitalea marina</name>
    <dbReference type="NCBI Taxonomy" id="1775166"/>
    <lineage>
        <taxon>Bacteria</taxon>
        <taxon>Pseudomonadati</taxon>
        <taxon>Bacteroidota</taxon>
        <taxon>Flavobacteriia</taxon>
        <taxon>Flavobacteriales</taxon>
        <taxon>Flavobacteriaceae</taxon>
        <taxon>Croceitalea</taxon>
    </lineage>
</organism>
<comment type="caution">
    <text evidence="2">The sequence shown here is derived from an EMBL/GenBank/DDBJ whole genome shotgun (WGS) entry which is preliminary data.</text>
</comment>
<accession>A0ABW5MZT3</accession>
<feature type="chain" id="PRO_5046362199" description="Fibronectin type-III domain-containing protein" evidence="1">
    <location>
        <begin position="26"/>
        <end position="243"/>
    </location>
</feature>
<sequence>MILKNIYKISSLICFSLVISSCSSSSSGGSDDTPPPPVVTPPSAVTLVFPENNTECNEGVVSSTDITKSTVNFQWNASQNTDSYTVNLRNLNTNASFPTNSTTTSAQITIDRGTPYEWSVTSRATGVNETATSSAFKFFNEGPGIESHAPFPAEAISPSRGANLTATTTVNLEWEASDVDNDIASFEVFFGTETNPTTLVGNGPERNLDNIAVTSGTTYYWKIITSDRAENKSTSEIFQFRVN</sequence>
<evidence type="ECO:0000256" key="1">
    <source>
        <dbReference type="SAM" id="SignalP"/>
    </source>
</evidence>
<protein>
    <recommendedName>
        <fullName evidence="4">Fibronectin type-III domain-containing protein</fullName>
    </recommendedName>
</protein>
<evidence type="ECO:0000313" key="2">
    <source>
        <dbReference type="EMBL" id="MFD2588419.1"/>
    </source>
</evidence>
<dbReference type="RefSeq" id="WP_377767947.1">
    <property type="nucleotide sequence ID" value="NZ_JBHULB010000078.1"/>
</dbReference>
<keyword evidence="3" id="KW-1185">Reference proteome</keyword>
<evidence type="ECO:0008006" key="4">
    <source>
        <dbReference type="Google" id="ProtNLM"/>
    </source>
</evidence>
<evidence type="ECO:0000313" key="3">
    <source>
        <dbReference type="Proteomes" id="UP001597526"/>
    </source>
</evidence>
<gene>
    <name evidence="2" type="ORF">ACFSQJ_15895</name>
</gene>
<dbReference type="SUPFAM" id="SSF49265">
    <property type="entry name" value="Fibronectin type III"/>
    <property type="match status" value="1"/>
</dbReference>
<name>A0ABW5MZT3_9FLAO</name>
<feature type="signal peptide" evidence="1">
    <location>
        <begin position="1"/>
        <end position="25"/>
    </location>
</feature>
<reference evidence="3" key="1">
    <citation type="journal article" date="2019" name="Int. J. Syst. Evol. Microbiol.">
        <title>The Global Catalogue of Microorganisms (GCM) 10K type strain sequencing project: providing services to taxonomists for standard genome sequencing and annotation.</title>
        <authorList>
            <consortium name="The Broad Institute Genomics Platform"/>
            <consortium name="The Broad Institute Genome Sequencing Center for Infectious Disease"/>
            <person name="Wu L."/>
            <person name="Ma J."/>
        </authorList>
    </citation>
    <scope>NUCLEOTIDE SEQUENCE [LARGE SCALE GENOMIC DNA]</scope>
    <source>
        <strain evidence="3">KCTC 52368</strain>
    </source>
</reference>
<keyword evidence="1" id="KW-0732">Signal</keyword>
<dbReference type="PROSITE" id="PS51257">
    <property type="entry name" value="PROKAR_LIPOPROTEIN"/>
    <property type="match status" value="1"/>
</dbReference>
<dbReference type="InterPro" id="IPR036116">
    <property type="entry name" value="FN3_sf"/>
</dbReference>
<dbReference type="EMBL" id="JBHULB010000078">
    <property type="protein sequence ID" value="MFD2588419.1"/>
    <property type="molecule type" value="Genomic_DNA"/>
</dbReference>
<dbReference type="Proteomes" id="UP001597526">
    <property type="component" value="Unassembled WGS sequence"/>
</dbReference>